<dbReference type="Proteomes" id="UP000054805">
    <property type="component" value="Unassembled WGS sequence"/>
</dbReference>
<reference evidence="1 2" key="1">
    <citation type="submission" date="2015-01" db="EMBL/GenBank/DDBJ databases">
        <title>Evolution of Trichinella species and genotypes.</title>
        <authorList>
            <person name="Korhonen P.K."/>
            <person name="Edoardo P."/>
            <person name="Giuseppe L.R."/>
            <person name="Gasser R.B."/>
        </authorList>
    </citation>
    <scope>NUCLEOTIDE SEQUENCE [LARGE SCALE GENOMIC DNA]</scope>
    <source>
        <strain evidence="1">ISS588</strain>
    </source>
</reference>
<protein>
    <submittedName>
        <fullName evidence="1">Uncharacterized protein</fullName>
    </submittedName>
</protein>
<sequence>MNMLSIKLQNIHMEFQFSKTTLHFSVCYKNKLLTNVNNANFQMNNKLVNVGWGAKKKWYFIIVYNKLRAFDRNNLNR</sequence>
<organism evidence="1 2">
    <name type="scientific">Trichinella pseudospiralis</name>
    <name type="common">Parasitic roundworm</name>
    <dbReference type="NCBI Taxonomy" id="6337"/>
    <lineage>
        <taxon>Eukaryota</taxon>
        <taxon>Metazoa</taxon>
        <taxon>Ecdysozoa</taxon>
        <taxon>Nematoda</taxon>
        <taxon>Enoplea</taxon>
        <taxon>Dorylaimia</taxon>
        <taxon>Trichinellida</taxon>
        <taxon>Trichinellidae</taxon>
        <taxon>Trichinella</taxon>
    </lineage>
</organism>
<accession>A0A0V1IFL0</accession>
<evidence type="ECO:0000313" key="2">
    <source>
        <dbReference type="Proteomes" id="UP000054805"/>
    </source>
</evidence>
<dbReference type="EMBL" id="JYDS01000200">
    <property type="protein sequence ID" value="KRZ21583.1"/>
    <property type="molecule type" value="Genomic_DNA"/>
</dbReference>
<proteinExistence type="predicted"/>
<keyword evidence="2" id="KW-1185">Reference proteome</keyword>
<comment type="caution">
    <text evidence="1">The sequence shown here is derived from an EMBL/GenBank/DDBJ whole genome shotgun (WGS) entry which is preliminary data.</text>
</comment>
<gene>
    <name evidence="1" type="ORF">T4B_15350</name>
</gene>
<evidence type="ECO:0000313" key="1">
    <source>
        <dbReference type="EMBL" id="KRZ21583.1"/>
    </source>
</evidence>
<dbReference type="AlphaFoldDB" id="A0A0V1IFL0"/>
<name>A0A0V1IFL0_TRIPS</name>